<dbReference type="AlphaFoldDB" id="A0A6A6UA56"/>
<dbReference type="PROSITE" id="PS50195">
    <property type="entry name" value="PX"/>
    <property type="match status" value="1"/>
</dbReference>
<feature type="domain" description="PXA" evidence="6">
    <location>
        <begin position="102"/>
        <end position="291"/>
    </location>
</feature>
<evidence type="ECO:0000256" key="2">
    <source>
        <dbReference type="SAM" id="MobiDB-lite"/>
    </source>
</evidence>
<proteinExistence type="inferred from homology"/>
<name>A0A6A6UA56_9PEZI</name>
<dbReference type="InterPro" id="IPR016137">
    <property type="entry name" value="RGS"/>
</dbReference>
<sequence length="1203" mass="134193">MELSRRDVILSAVAVFIAWGYLTHWLPSLRFLPYAFLAGALFVLLAGLWIVLTNSRPLEVDDSLQRYGSRNVAFVAPSAWKKEVASWRARSATQPKPIYPPSLPVSHSFDKLLSLVLRDFVVSWYSQISKRAAFKNEVAKVTRESLGNILDRLLDLDLVGAVVSRIIPILTTHMKDFYEAERAVRGKKLTRNITESEDLDLAIAAKFRNGNLHKAASLGAADSKMVQQQYLRSVVMRLLPLIMPVDALTSTAVTVLVKEIVACAVLAPAMKLLADPDTWHQLLENYGRTILQERKNIRKLRAALEEHAPQTPKAIKQTPFPKIHPNDNERKYERFIRAIRQCHTLSDARRFRSEVAIQLRKESDVSGQDPLYLRRLETGKRMLDQRISQLGAAGSSTQKGALPVQAVKRSTQLETTTLREILYNASGLSYFMEFMERRHLMRLVQFWIVVDGFRNPLEDENDQATPVNSTSITWTPADRQDIAQINEGYLTKPEIKISPLAHEDVKAFLRAGKTATNAQYQAARRAVLLTQGTAYDEMLDNYFLNFKKSDLWYKFLAAEDAIARPLSPLGNHTSNSQHTNSHNDHPPTRPKPPRAVHTSKDLRRAVASSADLKGAAIRHVEEANGRRSFDSSSSTSRAPLFDDDVDNEPMANSTASLDSDVDAPTNGHEQAPEDPRVVDAMQAALTDIMGSKPEPDALFSPVDDDSMRGSMELPRPHSGSHKSASNLFKDKPSIASLGLVEAPGRRGVFEDDLFAEETKFPEDDKEDPDPPLPQDEDTIHEAAPGDLGLAEAIDALTLDIEKLVTQESIVDSLTKKAELTNNAAELRILRKSKSSLQREISRKELQRQQYIVQESDNSLFGRANISIKNIMIGAEADGREFAMYIIEVARQSSAGEQIPSAVWVVTRRYSEFHELNKRLRSRYPQIKSLDFPRRQMPVLKLQKDFLEKRRGSLERYLRALLQVPAICRSRELRSFLSQHSLPTVGEQRSDEDSSRDFVSRIYSSVTDGMEEFLGNIPVLDQLSVAGQNLISAATSQLNATNTPAGTGAGIEELRASAEAEAEIAAFETKELEPFVKPICDLFLELFELNRENNWLRGRAVVLVLHQLLGGAVERKVRDSARTVLSPEGLTKTIDSITDLLWPGGGPRITPKTRSTADKALSRKEAGVVLASLVPELVGSVVGRANAHGAARRLLAMLNNERLK</sequence>
<protein>
    <submittedName>
        <fullName evidence="7">Intermediate filament protein-like protein</fullName>
    </submittedName>
</protein>
<dbReference type="Pfam" id="PF00615">
    <property type="entry name" value="RGS"/>
    <property type="match status" value="1"/>
</dbReference>
<dbReference type="Gene3D" id="1.10.167.10">
    <property type="entry name" value="Regulator of G-protein Signalling 4, domain 2"/>
    <property type="match status" value="1"/>
</dbReference>
<dbReference type="SMART" id="SM00312">
    <property type="entry name" value="PX"/>
    <property type="match status" value="1"/>
</dbReference>
<evidence type="ECO:0000256" key="3">
    <source>
        <dbReference type="SAM" id="Phobius"/>
    </source>
</evidence>
<evidence type="ECO:0000259" key="4">
    <source>
        <dbReference type="PROSITE" id="PS50132"/>
    </source>
</evidence>
<gene>
    <name evidence="7" type="ORF">BT63DRAFT_389563</name>
</gene>
<feature type="domain" description="PX" evidence="5">
    <location>
        <begin position="862"/>
        <end position="983"/>
    </location>
</feature>
<dbReference type="InterPro" id="IPR036871">
    <property type="entry name" value="PX_dom_sf"/>
</dbReference>
<dbReference type="InterPro" id="IPR036305">
    <property type="entry name" value="RGS_sf"/>
</dbReference>
<accession>A0A6A6UA56</accession>
<dbReference type="OrthoDB" id="120967at2759"/>
<dbReference type="SMART" id="SM00313">
    <property type="entry name" value="PXA"/>
    <property type="match status" value="1"/>
</dbReference>
<dbReference type="Gene3D" id="3.30.1520.10">
    <property type="entry name" value="Phox-like domain"/>
    <property type="match status" value="1"/>
</dbReference>
<evidence type="ECO:0000313" key="8">
    <source>
        <dbReference type="Proteomes" id="UP000799302"/>
    </source>
</evidence>
<feature type="region of interest" description="Disordered" evidence="2">
    <location>
        <begin position="688"/>
        <end position="728"/>
    </location>
</feature>
<evidence type="ECO:0000256" key="1">
    <source>
        <dbReference type="ARBA" id="ARBA00010883"/>
    </source>
</evidence>
<dbReference type="Pfam" id="PF02194">
    <property type="entry name" value="PXA"/>
    <property type="match status" value="1"/>
</dbReference>
<feature type="region of interest" description="Disordered" evidence="2">
    <location>
        <begin position="759"/>
        <end position="780"/>
    </location>
</feature>
<dbReference type="GO" id="GO:0035091">
    <property type="term" value="F:phosphatidylinositol binding"/>
    <property type="evidence" value="ECO:0007669"/>
    <property type="project" value="InterPro"/>
</dbReference>
<comment type="similarity">
    <text evidence="1">Belongs to the sorting nexin family.</text>
</comment>
<keyword evidence="8" id="KW-1185">Reference proteome</keyword>
<dbReference type="CDD" id="cd06876">
    <property type="entry name" value="PX_MDM1p"/>
    <property type="match status" value="1"/>
</dbReference>
<dbReference type="EMBL" id="MU004237">
    <property type="protein sequence ID" value="KAF2667784.1"/>
    <property type="molecule type" value="Genomic_DNA"/>
</dbReference>
<keyword evidence="3" id="KW-1133">Transmembrane helix</keyword>
<dbReference type="InterPro" id="IPR001683">
    <property type="entry name" value="PX_dom"/>
</dbReference>
<dbReference type="InterPro" id="IPR044926">
    <property type="entry name" value="RGS_subdomain_2"/>
</dbReference>
<keyword evidence="3" id="KW-0472">Membrane</keyword>
<evidence type="ECO:0000313" key="7">
    <source>
        <dbReference type="EMBL" id="KAF2667784.1"/>
    </source>
</evidence>
<dbReference type="PROSITE" id="PS51207">
    <property type="entry name" value="PXA"/>
    <property type="match status" value="1"/>
</dbReference>
<feature type="region of interest" description="Disordered" evidence="2">
    <location>
        <begin position="616"/>
        <end position="676"/>
    </location>
</feature>
<dbReference type="PANTHER" id="PTHR22775:SF3">
    <property type="entry name" value="SORTING NEXIN-13"/>
    <property type="match status" value="1"/>
</dbReference>
<feature type="region of interest" description="Disordered" evidence="2">
    <location>
        <begin position="308"/>
        <end position="327"/>
    </location>
</feature>
<reference evidence="7" key="1">
    <citation type="journal article" date="2020" name="Stud. Mycol.">
        <title>101 Dothideomycetes genomes: a test case for predicting lifestyles and emergence of pathogens.</title>
        <authorList>
            <person name="Haridas S."/>
            <person name="Albert R."/>
            <person name="Binder M."/>
            <person name="Bloem J."/>
            <person name="Labutti K."/>
            <person name="Salamov A."/>
            <person name="Andreopoulos B."/>
            <person name="Baker S."/>
            <person name="Barry K."/>
            <person name="Bills G."/>
            <person name="Bluhm B."/>
            <person name="Cannon C."/>
            <person name="Castanera R."/>
            <person name="Culley D."/>
            <person name="Daum C."/>
            <person name="Ezra D."/>
            <person name="Gonzalez J."/>
            <person name="Henrissat B."/>
            <person name="Kuo A."/>
            <person name="Liang C."/>
            <person name="Lipzen A."/>
            <person name="Lutzoni F."/>
            <person name="Magnuson J."/>
            <person name="Mondo S."/>
            <person name="Nolan M."/>
            <person name="Ohm R."/>
            <person name="Pangilinan J."/>
            <person name="Park H.-J."/>
            <person name="Ramirez L."/>
            <person name="Alfaro M."/>
            <person name="Sun H."/>
            <person name="Tritt A."/>
            <person name="Yoshinaga Y."/>
            <person name="Zwiers L.-H."/>
            <person name="Turgeon B."/>
            <person name="Goodwin S."/>
            <person name="Spatafora J."/>
            <person name="Crous P."/>
            <person name="Grigoriev I."/>
        </authorList>
    </citation>
    <scope>NUCLEOTIDE SEQUENCE</scope>
    <source>
        <strain evidence="7">CBS 115976</strain>
    </source>
</reference>
<dbReference type="SUPFAM" id="SSF64268">
    <property type="entry name" value="PX domain"/>
    <property type="match status" value="1"/>
</dbReference>
<dbReference type="InterPro" id="IPR003114">
    <property type="entry name" value="Phox_assoc"/>
</dbReference>
<feature type="compositionally biased region" description="Polar residues" evidence="2">
    <location>
        <begin position="570"/>
        <end position="580"/>
    </location>
</feature>
<dbReference type="Proteomes" id="UP000799302">
    <property type="component" value="Unassembled WGS sequence"/>
</dbReference>
<keyword evidence="3" id="KW-0812">Transmembrane</keyword>
<feature type="transmembrane region" description="Helical" evidence="3">
    <location>
        <begin position="7"/>
        <end position="26"/>
    </location>
</feature>
<feature type="compositionally biased region" description="Basic and acidic residues" evidence="2">
    <location>
        <begin position="618"/>
        <end position="629"/>
    </location>
</feature>
<feature type="region of interest" description="Disordered" evidence="2">
    <location>
        <begin position="567"/>
        <end position="602"/>
    </location>
</feature>
<evidence type="ECO:0000259" key="5">
    <source>
        <dbReference type="PROSITE" id="PS50195"/>
    </source>
</evidence>
<dbReference type="SMART" id="SM00315">
    <property type="entry name" value="RGS"/>
    <property type="match status" value="1"/>
</dbReference>
<dbReference type="InterPro" id="IPR013937">
    <property type="entry name" value="Sorting_nexin_C"/>
</dbReference>
<organism evidence="7 8">
    <name type="scientific">Microthyrium microscopicum</name>
    <dbReference type="NCBI Taxonomy" id="703497"/>
    <lineage>
        <taxon>Eukaryota</taxon>
        <taxon>Fungi</taxon>
        <taxon>Dikarya</taxon>
        <taxon>Ascomycota</taxon>
        <taxon>Pezizomycotina</taxon>
        <taxon>Dothideomycetes</taxon>
        <taxon>Dothideomycetes incertae sedis</taxon>
        <taxon>Microthyriales</taxon>
        <taxon>Microthyriaceae</taxon>
        <taxon>Microthyrium</taxon>
    </lineage>
</organism>
<feature type="transmembrane region" description="Helical" evidence="3">
    <location>
        <begin position="234"/>
        <end position="257"/>
    </location>
</feature>
<dbReference type="Pfam" id="PF00787">
    <property type="entry name" value="PX"/>
    <property type="match status" value="1"/>
</dbReference>
<evidence type="ECO:0000259" key="6">
    <source>
        <dbReference type="PROSITE" id="PS51207"/>
    </source>
</evidence>
<feature type="domain" description="RGS" evidence="4">
    <location>
        <begin position="417"/>
        <end position="556"/>
    </location>
</feature>
<dbReference type="PROSITE" id="PS50132">
    <property type="entry name" value="RGS"/>
    <property type="match status" value="1"/>
</dbReference>
<dbReference type="PANTHER" id="PTHR22775">
    <property type="entry name" value="SORTING NEXIN"/>
    <property type="match status" value="1"/>
</dbReference>
<feature type="compositionally biased region" description="Acidic residues" evidence="2">
    <location>
        <begin position="763"/>
        <end position="778"/>
    </location>
</feature>
<dbReference type="SUPFAM" id="SSF48097">
    <property type="entry name" value="Regulator of G-protein signaling, RGS"/>
    <property type="match status" value="1"/>
</dbReference>
<dbReference type="Pfam" id="PF08628">
    <property type="entry name" value="Nexin_C"/>
    <property type="match status" value="1"/>
</dbReference>
<feature type="transmembrane region" description="Helical" evidence="3">
    <location>
        <begin position="32"/>
        <end position="52"/>
    </location>
</feature>